<keyword evidence="12" id="KW-1185">Reference proteome</keyword>
<dbReference type="InterPro" id="IPR025885">
    <property type="entry name" value="PapC_N"/>
</dbReference>
<evidence type="ECO:0000256" key="3">
    <source>
        <dbReference type="ARBA" id="ARBA00022448"/>
    </source>
</evidence>
<dbReference type="EMBL" id="WOXT01000005">
    <property type="protein sequence ID" value="MUV15366.1"/>
    <property type="molecule type" value="Genomic_DNA"/>
</dbReference>
<evidence type="ECO:0000256" key="1">
    <source>
        <dbReference type="ARBA" id="ARBA00004571"/>
    </source>
</evidence>
<organism evidence="11 12">
    <name type="scientific">Noviluteimonas gilva</name>
    <dbReference type="NCBI Taxonomy" id="2682097"/>
    <lineage>
        <taxon>Bacteria</taxon>
        <taxon>Pseudomonadati</taxon>
        <taxon>Pseudomonadota</taxon>
        <taxon>Gammaproteobacteria</taxon>
        <taxon>Lysobacterales</taxon>
        <taxon>Lysobacteraceae</taxon>
        <taxon>Noviluteimonas</taxon>
    </lineage>
</organism>
<keyword evidence="5" id="KW-0812">Transmembrane</keyword>
<comment type="similarity">
    <text evidence="2">Belongs to the fimbrial export usher family.</text>
</comment>
<sequence length="801" mass="85596">MMRVRPVFALAFACSAAHAGEAASPQVKFDATMLRNARDVDVSVFETGHPVHAGEQDVDVWRNGALLGRRRVRFAGADAQPCFETNFVAWLGVGIARLSTPRRESLAHESCAGIATLHPAASARYEPGEFALHISIPQALLARRDAAVDTTVLETGIPAFRLSYGATVLRTEARGASPFHQGSLRLDTGMNAGAWRLRHRSTHLWRPARPRESDTLSAHLERDVSRFDARLTLGDFNATGLLLDPIALRGVRFQSDDRMLPASHLRNAPTIRGVADTNARVQVRQAGRLLFDTTVPPGPFALEDVIPLGRGGDLDVRIVEADGSVRSFLVPYAAMPGLLRVGHKRFGLVAGVLRNADAWDAPVVAGALEAGVHDRITARAAAQATAGHTQVLGGIAFASRVGALSLDRLHARTSRDTGLARGAGTRAAFMTQAMARTTLQVSAQHTPASFHALQHVLRPHGPHRERQRFDATLHQTFGHRRHGLRLALVDRRFHAIRGKQRSAQLGWSMPTGRNGASLHASIEQTHRIAQRATHDAVLSLTVPLRIGSATSFANTHARAGSGRFDLQSGISGVFDDRNAWNLGFAHAGEARGSTTTTSASLAHAGRAGHVDAGLSVSPVMRQASINAEGGLLAHAHGVTFGPRLGDTIALVRAEHGGGAHVLQAPNVRLDRRGHALVPQLSPYRRNRVGIEVRGASTDVAFDWTERDVVPRAGAIIDVPLASAYRPMHFVRIVRGDGRSPPMGARIVDASGTTRGLVGRDGVARVPADGDAWFLDGHPSPCTIATESADTIPVATCPASPG</sequence>
<dbReference type="PANTHER" id="PTHR30451:SF5">
    <property type="entry name" value="SLR0019 PROTEIN"/>
    <property type="match status" value="1"/>
</dbReference>
<dbReference type="Pfam" id="PF13954">
    <property type="entry name" value="PapC_N"/>
    <property type="match status" value="1"/>
</dbReference>
<dbReference type="AlphaFoldDB" id="A0A7C9M4Y8"/>
<evidence type="ECO:0000256" key="7">
    <source>
        <dbReference type="ARBA" id="ARBA00023136"/>
    </source>
</evidence>
<keyword evidence="3" id="KW-0813">Transport</keyword>
<feature type="chain" id="PRO_5028877482" evidence="9">
    <location>
        <begin position="20"/>
        <end position="801"/>
    </location>
</feature>
<evidence type="ECO:0000256" key="4">
    <source>
        <dbReference type="ARBA" id="ARBA00022452"/>
    </source>
</evidence>
<dbReference type="InterPro" id="IPR037224">
    <property type="entry name" value="PapC_N_sf"/>
</dbReference>
<comment type="subcellular location">
    <subcellularLocation>
        <location evidence="1">Cell outer membrane</location>
        <topology evidence="1">Multi-pass membrane protein</topology>
    </subcellularLocation>
</comment>
<accession>A0A7C9M4Y8</accession>
<evidence type="ECO:0000256" key="5">
    <source>
        <dbReference type="ARBA" id="ARBA00022692"/>
    </source>
</evidence>
<name>A0A7C9M4Y8_9GAMM</name>
<keyword evidence="8" id="KW-0998">Cell outer membrane</keyword>
<evidence type="ECO:0000256" key="6">
    <source>
        <dbReference type="ARBA" id="ARBA00022729"/>
    </source>
</evidence>
<dbReference type="Gene3D" id="2.60.40.2610">
    <property type="entry name" value="Outer membrane usher protein FimD, plug domain"/>
    <property type="match status" value="1"/>
</dbReference>
<dbReference type="InterPro" id="IPR042186">
    <property type="entry name" value="FimD_plug_dom"/>
</dbReference>
<dbReference type="SUPFAM" id="SSF141729">
    <property type="entry name" value="FimD N-terminal domain-like"/>
    <property type="match status" value="1"/>
</dbReference>
<dbReference type="Gene3D" id="3.10.20.410">
    <property type="match status" value="1"/>
</dbReference>
<evidence type="ECO:0000256" key="2">
    <source>
        <dbReference type="ARBA" id="ARBA00008064"/>
    </source>
</evidence>
<dbReference type="GO" id="GO:0015473">
    <property type="term" value="F:fimbrial usher porin activity"/>
    <property type="evidence" value="ECO:0007669"/>
    <property type="project" value="InterPro"/>
</dbReference>
<evidence type="ECO:0000259" key="10">
    <source>
        <dbReference type="Pfam" id="PF13954"/>
    </source>
</evidence>
<dbReference type="GO" id="GO:0009279">
    <property type="term" value="C:cell outer membrane"/>
    <property type="evidence" value="ECO:0007669"/>
    <property type="project" value="UniProtKB-SubCell"/>
</dbReference>
<evidence type="ECO:0000313" key="12">
    <source>
        <dbReference type="Proteomes" id="UP000479692"/>
    </source>
</evidence>
<dbReference type="GO" id="GO:0009297">
    <property type="term" value="P:pilus assembly"/>
    <property type="evidence" value="ECO:0007669"/>
    <property type="project" value="InterPro"/>
</dbReference>
<feature type="domain" description="PapC N-terminal" evidence="10">
    <location>
        <begin position="28"/>
        <end position="166"/>
    </location>
</feature>
<feature type="signal peptide" evidence="9">
    <location>
        <begin position="1"/>
        <end position="19"/>
    </location>
</feature>
<gene>
    <name evidence="11" type="ORF">GN331_14260</name>
</gene>
<dbReference type="InterPro" id="IPR000015">
    <property type="entry name" value="Fimb_usher"/>
</dbReference>
<keyword evidence="6 9" id="KW-0732">Signal</keyword>
<dbReference type="Gene3D" id="2.60.40.3110">
    <property type="match status" value="1"/>
</dbReference>
<dbReference type="Proteomes" id="UP000479692">
    <property type="component" value="Unassembled WGS sequence"/>
</dbReference>
<dbReference type="Pfam" id="PF00577">
    <property type="entry name" value="Usher"/>
    <property type="match status" value="1"/>
</dbReference>
<dbReference type="PANTHER" id="PTHR30451">
    <property type="entry name" value="OUTER MEMBRANE USHER PROTEIN"/>
    <property type="match status" value="1"/>
</dbReference>
<reference evidence="11 12" key="1">
    <citation type="submission" date="2019-12" db="EMBL/GenBank/DDBJ databases">
        <authorList>
            <person name="Xu J."/>
        </authorList>
    </citation>
    <scope>NUCLEOTIDE SEQUENCE [LARGE SCALE GENOMIC DNA]</scope>
    <source>
        <strain evidence="11 12">HX-5-24</strain>
    </source>
</reference>
<protein>
    <submittedName>
        <fullName evidence="11">Fimbria/pilus outer membrane usher protein</fullName>
    </submittedName>
</protein>
<keyword evidence="4" id="KW-1134">Transmembrane beta strand</keyword>
<comment type="caution">
    <text evidence="11">The sequence shown here is derived from an EMBL/GenBank/DDBJ whole genome shotgun (WGS) entry which is preliminary data.</text>
</comment>
<evidence type="ECO:0000256" key="9">
    <source>
        <dbReference type="SAM" id="SignalP"/>
    </source>
</evidence>
<evidence type="ECO:0000313" key="11">
    <source>
        <dbReference type="EMBL" id="MUV15366.1"/>
    </source>
</evidence>
<evidence type="ECO:0000256" key="8">
    <source>
        <dbReference type="ARBA" id="ARBA00023237"/>
    </source>
</evidence>
<keyword evidence="7" id="KW-0472">Membrane</keyword>
<proteinExistence type="inferred from homology"/>